<evidence type="ECO:0000313" key="9">
    <source>
        <dbReference type="Proteomes" id="UP000001296"/>
    </source>
</evidence>
<dbReference type="Gene3D" id="2.60.40.1760">
    <property type="entry name" value="glycosyl hydrolase (family 31)"/>
    <property type="match status" value="1"/>
</dbReference>
<dbReference type="GO" id="GO:0004558">
    <property type="term" value="F:alpha-1,4-glucosidase activity"/>
    <property type="evidence" value="ECO:0007669"/>
    <property type="project" value="UniProtKB-EC"/>
</dbReference>
<dbReference type="SUPFAM" id="SSF74650">
    <property type="entry name" value="Galactose mutarotase-like"/>
    <property type="match status" value="1"/>
</dbReference>
<dbReference type="CDD" id="cd06604">
    <property type="entry name" value="GH31_glucosidase_II_MalA"/>
    <property type="match status" value="1"/>
</dbReference>
<dbReference type="EC" id="3.2.1.20" evidence="8"/>
<evidence type="ECO:0000256" key="3">
    <source>
        <dbReference type="ARBA" id="ARBA00023295"/>
    </source>
</evidence>
<reference evidence="8 9" key="2">
    <citation type="journal article" date="2010" name="J. Bacteriol.">
        <title>Genome sequence of the polysaccharide-degrading, thermophilic anaerobe Spirochaeta thermophila DSM 6192.</title>
        <authorList>
            <person name="Angelov A."/>
            <person name="Liebl S."/>
            <person name="Ballschmiter M."/>
            <person name="Bomeke M."/>
            <person name="Lehmann R."/>
            <person name="Liesegang H."/>
            <person name="Daniel R."/>
            <person name="Liebl W."/>
        </authorList>
    </citation>
    <scope>NUCLEOTIDE SEQUENCE [LARGE SCALE GENOMIC DNA]</scope>
    <source>
        <strain evidence="9">ATCC 49972 / DSM 6192 / RI 19.B1</strain>
    </source>
</reference>
<evidence type="ECO:0000256" key="2">
    <source>
        <dbReference type="ARBA" id="ARBA00022801"/>
    </source>
</evidence>
<dbReference type="InterPro" id="IPR013780">
    <property type="entry name" value="Glyco_hydro_b"/>
</dbReference>
<dbReference type="InterPro" id="IPR025887">
    <property type="entry name" value="Glyco_hydro_31_N_dom"/>
</dbReference>
<proteinExistence type="inferred from homology"/>
<dbReference type="Gene3D" id="3.20.20.80">
    <property type="entry name" value="Glycosidases"/>
    <property type="match status" value="1"/>
</dbReference>
<feature type="domain" description="Glycosyl hydrolase family 31 C-terminal" evidence="7">
    <location>
        <begin position="572"/>
        <end position="655"/>
    </location>
</feature>
<dbReference type="PANTHER" id="PTHR22762:SF120">
    <property type="entry name" value="HETEROGLYCAN GLUCOSIDASE 1"/>
    <property type="match status" value="1"/>
</dbReference>
<dbReference type="Pfam" id="PF01055">
    <property type="entry name" value="Glyco_hydro_31_2nd"/>
    <property type="match status" value="1"/>
</dbReference>
<evidence type="ECO:0000259" key="5">
    <source>
        <dbReference type="Pfam" id="PF01055"/>
    </source>
</evidence>
<dbReference type="SUPFAM" id="SSF51011">
    <property type="entry name" value="Glycosyl hydrolase domain"/>
    <property type="match status" value="1"/>
</dbReference>
<dbReference type="eggNOG" id="COG1501">
    <property type="taxonomic scope" value="Bacteria"/>
</dbReference>
<dbReference type="Pfam" id="PF21365">
    <property type="entry name" value="Glyco_hydro_31_3rd"/>
    <property type="match status" value="1"/>
</dbReference>
<evidence type="ECO:0000313" key="8">
    <source>
        <dbReference type="EMBL" id="ADN01965.1"/>
    </source>
</evidence>
<dbReference type="CDD" id="cd14752">
    <property type="entry name" value="GH31_N"/>
    <property type="match status" value="1"/>
</dbReference>
<dbReference type="RefSeq" id="WP_013313806.1">
    <property type="nucleotide sequence ID" value="NC_014484.1"/>
</dbReference>
<dbReference type="AlphaFoldDB" id="E0RSH8"/>
<dbReference type="HOGENOM" id="CLU_000631_7_2_12"/>
<dbReference type="PANTHER" id="PTHR22762">
    <property type="entry name" value="ALPHA-GLUCOSIDASE"/>
    <property type="match status" value="1"/>
</dbReference>
<dbReference type="Proteomes" id="UP000001296">
    <property type="component" value="Chromosome"/>
</dbReference>
<feature type="domain" description="Glycoside hydrolase family 31 N-terminal" evidence="6">
    <location>
        <begin position="27"/>
        <end position="190"/>
    </location>
</feature>
<keyword evidence="2 4" id="KW-0378">Hydrolase</keyword>
<evidence type="ECO:0000256" key="1">
    <source>
        <dbReference type="ARBA" id="ARBA00007806"/>
    </source>
</evidence>
<reference key="1">
    <citation type="submission" date="2009-08" db="EMBL/GenBank/DDBJ databases">
        <title>The genome sequence of Spirochaeta thermophila DSM6192.</title>
        <authorList>
            <person name="Angelov A."/>
            <person name="Mientus M."/>
            <person name="Wittenberg S."/>
            <person name="Lehmann R."/>
            <person name="Liesegang H."/>
            <person name="Daniel R."/>
            <person name="Liebl W."/>
        </authorList>
    </citation>
    <scope>NUCLEOTIDE SEQUENCE</scope>
    <source>
        <strain>DSM 6192</strain>
    </source>
</reference>
<gene>
    <name evidence="8" type="ordered locus">STHERM_c10190</name>
</gene>
<dbReference type="KEGG" id="sta:STHERM_c10190"/>
<evidence type="ECO:0000259" key="6">
    <source>
        <dbReference type="Pfam" id="PF13802"/>
    </source>
</evidence>
<dbReference type="InterPro" id="IPR048395">
    <property type="entry name" value="Glyco_hydro_31_C"/>
</dbReference>
<dbReference type="Pfam" id="PF13802">
    <property type="entry name" value="Gal_mutarotas_2"/>
    <property type="match status" value="1"/>
</dbReference>
<dbReference type="InterPro" id="IPR030458">
    <property type="entry name" value="Glyco_hydro_31_AS"/>
</dbReference>
<organism evidence="8 9">
    <name type="scientific">Winmispira thermophila (strain ATCC 49972 / DSM 6192 / RI 19.B1)</name>
    <name type="common">Spirochaeta thermophila</name>
    <dbReference type="NCBI Taxonomy" id="665571"/>
    <lineage>
        <taxon>Bacteria</taxon>
        <taxon>Pseudomonadati</taxon>
        <taxon>Spirochaetota</taxon>
        <taxon>Spirochaetia</taxon>
        <taxon>Winmispirales</taxon>
        <taxon>Winmispiraceae</taxon>
        <taxon>Winmispira</taxon>
    </lineage>
</organism>
<evidence type="ECO:0000259" key="7">
    <source>
        <dbReference type="Pfam" id="PF21365"/>
    </source>
</evidence>
<protein>
    <submittedName>
        <fullName evidence="8">Alpha-glucosidase 2</fullName>
        <ecNumber evidence="8">3.2.1.20</ecNumber>
    </submittedName>
</protein>
<dbReference type="PaxDb" id="665571-STHERM_c10190"/>
<accession>E0RSH8</accession>
<evidence type="ECO:0000256" key="4">
    <source>
        <dbReference type="RuleBase" id="RU361185"/>
    </source>
</evidence>
<keyword evidence="3 4" id="KW-0326">Glycosidase</keyword>
<dbReference type="InterPro" id="IPR000322">
    <property type="entry name" value="Glyco_hydro_31_TIM"/>
</dbReference>
<feature type="domain" description="Glycoside hydrolase family 31 TIM barrel" evidence="5">
    <location>
        <begin position="234"/>
        <end position="563"/>
    </location>
</feature>
<dbReference type="Gene3D" id="2.60.40.1180">
    <property type="entry name" value="Golgi alpha-mannosidase II"/>
    <property type="match status" value="2"/>
</dbReference>
<dbReference type="GO" id="GO:0030246">
    <property type="term" value="F:carbohydrate binding"/>
    <property type="evidence" value="ECO:0007669"/>
    <property type="project" value="InterPro"/>
</dbReference>
<sequence>MVSAGRCESWVVVDGSTVRFEFERGVMEVSSHAKGIFRVRFGRSCPLREYRSLSVVGSARPVELEVRELEGGVEVGDGVLRVVVKDGGAASWYRGEVFLWESEGVFRDVEWMEDRHRLGPEDEVFGLGEQMTPLSRRGYVIEHWNTDANFPHTEASRPMYCSIPFMLGGRLGGGPWWGYFLDSPYRSLFDVGNADPERLTVRLFRDDLTVYVMSGDAPHEVLSLYTGLTGRHEVPPLWSLGYQQCKYSYMSEEEALGVAKRFRELDIPCDGLWYDIDYMDGYRVFTFDRERFPNPAEHFRAVKELGFRPVVIVDPGLKADPPGVYPAVDEGSERGFFLRRPDGSEFEGRVWPGLVKFPDFSREEVRSWWAGLHRVYFEAGVEGIWNDMNEPALLSDHVFESKTVPEEVRMYDEGRWSGQDRMHNLYALLEAMATREAFERFRPGRRPFLLTRAGFAGIQRYAAVWTGDNRSTWEHLRMSIPQILNMGLSGVGFVGADVGGFGENVTPELLVRWYQLGAFYPFFRGHNAKGFVPQEPFAFDGSVTDLCREAIRLRYRLLPYVYERFHEMAATGAPVWRPLFWYDRSPDALRNDEFFLGGDLVVAPALERGMRRRMVYLPPGEWFHYHTHERWASGYSIVETPIDNIPVFVRAGAVIPVYPSPMAHTGEREEGVLSLEVWPGGEREGVLHEDDGETPAPALVHRFTRDRNRLIIQWEAGTRFEEVRVLLPLPGGAWRSLSVPVRGGRTEIDLDEG</sequence>
<comment type="similarity">
    <text evidence="1 4">Belongs to the glycosyl hydrolase 31 family.</text>
</comment>
<dbReference type="SUPFAM" id="SSF51445">
    <property type="entry name" value="(Trans)glycosidases"/>
    <property type="match status" value="1"/>
</dbReference>
<dbReference type="InterPro" id="IPR011013">
    <property type="entry name" value="Gal_mutarotase_sf_dom"/>
</dbReference>
<dbReference type="PROSITE" id="PS00129">
    <property type="entry name" value="GLYCOSYL_HYDROL_F31_1"/>
    <property type="match status" value="1"/>
</dbReference>
<dbReference type="EMBL" id="CP001698">
    <property type="protein sequence ID" value="ADN01965.1"/>
    <property type="molecule type" value="Genomic_DNA"/>
</dbReference>
<dbReference type="CAZy" id="GH31">
    <property type="family name" value="Glycoside Hydrolase Family 31"/>
</dbReference>
<name>E0RSH8_WINT6</name>
<dbReference type="InterPro" id="IPR017853">
    <property type="entry name" value="GH"/>
</dbReference>
<dbReference type="GO" id="GO:0005975">
    <property type="term" value="P:carbohydrate metabolic process"/>
    <property type="evidence" value="ECO:0007669"/>
    <property type="project" value="InterPro"/>
</dbReference>